<evidence type="ECO:0000313" key="2">
    <source>
        <dbReference type="EMBL" id="OGG93078.1"/>
    </source>
</evidence>
<organism evidence="2 3">
    <name type="scientific">Candidatus Lambdaproteobacteria bacterium RIFOXYD2_FULL_50_16</name>
    <dbReference type="NCBI Taxonomy" id="1817772"/>
    <lineage>
        <taxon>Bacteria</taxon>
        <taxon>Pseudomonadati</taxon>
        <taxon>Pseudomonadota</taxon>
        <taxon>Candidatus Lambdaproteobacteria</taxon>
    </lineage>
</organism>
<dbReference type="Pfam" id="PF05015">
    <property type="entry name" value="HigB-like_toxin"/>
    <property type="match status" value="1"/>
</dbReference>
<gene>
    <name evidence="2" type="ORF">A2527_14210</name>
</gene>
<dbReference type="InterPro" id="IPR007711">
    <property type="entry name" value="HigB-1"/>
</dbReference>
<dbReference type="Proteomes" id="UP000178449">
    <property type="component" value="Unassembled WGS sequence"/>
</dbReference>
<dbReference type="EMBL" id="MFNE01000053">
    <property type="protein sequence ID" value="OGG93078.1"/>
    <property type="molecule type" value="Genomic_DNA"/>
</dbReference>
<dbReference type="InterPro" id="IPR035093">
    <property type="entry name" value="RelE/ParE_toxin_dom_sf"/>
</dbReference>
<evidence type="ECO:0000256" key="1">
    <source>
        <dbReference type="SAM" id="MobiDB-lite"/>
    </source>
</evidence>
<comment type="caution">
    <text evidence="2">The sequence shown here is derived from an EMBL/GenBank/DDBJ whole genome shotgun (WGS) entry which is preliminary data.</text>
</comment>
<dbReference type="Gene3D" id="3.30.2310.20">
    <property type="entry name" value="RelE-like"/>
    <property type="match status" value="1"/>
</dbReference>
<dbReference type="STRING" id="1817772.A2527_14210"/>
<proteinExistence type="predicted"/>
<accession>A0A1F6G4N8</accession>
<dbReference type="AlphaFoldDB" id="A0A1F6G4N8"/>
<name>A0A1F6G4N8_9PROT</name>
<sequence length="93" mass="10699">MIKSFQDKQTEKISQGDRVKALPPQIAKRALMRLQRIDAALTLDDLLGPPSHRLEALKGDLAGFYSIRINEQWRVVFRFESGQAFDVKITDYH</sequence>
<protein>
    <submittedName>
        <fullName evidence="2">Plasmid maintenance system killer</fullName>
    </submittedName>
</protein>
<evidence type="ECO:0000313" key="3">
    <source>
        <dbReference type="Proteomes" id="UP000178449"/>
    </source>
</evidence>
<dbReference type="PANTHER" id="PTHR40266:SF2">
    <property type="entry name" value="TOXIN HIGB-1"/>
    <property type="match status" value="1"/>
</dbReference>
<dbReference type="SUPFAM" id="SSF143011">
    <property type="entry name" value="RelE-like"/>
    <property type="match status" value="1"/>
</dbReference>
<reference evidence="2 3" key="1">
    <citation type="journal article" date="2016" name="Nat. Commun.">
        <title>Thousands of microbial genomes shed light on interconnected biogeochemical processes in an aquifer system.</title>
        <authorList>
            <person name="Anantharaman K."/>
            <person name="Brown C.T."/>
            <person name="Hug L.A."/>
            <person name="Sharon I."/>
            <person name="Castelle C.J."/>
            <person name="Probst A.J."/>
            <person name="Thomas B.C."/>
            <person name="Singh A."/>
            <person name="Wilkins M.J."/>
            <person name="Karaoz U."/>
            <person name="Brodie E.L."/>
            <person name="Williams K.H."/>
            <person name="Hubbard S.S."/>
            <person name="Banfield J.F."/>
        </authorList>
    </citation>
    <scope>NUCLEOTIDE SEQUENCE [LARGE SCALE GENOMIC DNA]</scope>
</reference>
<dbReference type="PANTHER" id="PTHR40266">
    <property type="entry name" value="TOXIN HIGB-1"/>
    <property type="match status" value="1"/>
</dbReference>
<feature type="region of interest" description="Disordered" evidence="1">
    <location>
        <begin position="1"/>
        <end position="20"/>
    </location>
</feature>